<dbReference type="InterPro" id="IPR047114">
    <property type="entry name" value="YciF"/>
</dbReference>
<dbReference type="RefSeq" id="WP_263413922.1">
    <property type="nucleotide sequence ID" value="NZ_BAABBH010000001.1"/>
</dbReference>
<sequence length="172" mass="18609">MAKIQSVQQLTTVAMSYVLDMEEKIAEAAPKWAEAASDPDLKQLFGKTATKSKEYAQRVEQAFGKLGSQVERNDNHVTAAMLHEVDGMIQNTDAGPIRDSALIVAANQQQLFRVASYGSIESYAKVIGKQDAVSEIKASLEDSKGGDQKFTELAESKINQQAAEAGQQMANA</sequence>
<comment type="caution">
    <text evidence="1">The sequence shown here is derived from an EMBL/GenBank/DDBJ whole genome shotgun (WGS) entry which is preliminary data.</text>
</comment>
<evidence type="ECO:0000313" key="1">
    <source>
        <dbReference type="EMBL" id="MFN2974514.1"/>
    </source>
</evidence>
<dbReference type="SUPFAM" id="SSF47240">
    <property type="entry name" value="Ferritin-like"/>
    <property type="match status" value="1"/>
</dbReference>
<dbReference type="InterPro" id="IPR010287">
    <property type="entry name" value="DUF892_YciF-like"/>
</dbReference>
<organism evidence="1 2">
    <name type="scientific">Terriglobus aquaticus</name>
    <dbReference type="NCBI Taxonomy" id="940139"/>
    <lineage>
        <taxon>Bacteria</taxon>
        <taxon>Pseudomonadati</taxon>
        <taxon>Acidobacteriota</taxon>
        <taxon>Terriglobia</taxon>
        <taxon>Terriglobales</taxon>
        <taxon>Acidobacteriaceae</taxon>
        <taxon>Terriglobus</taxon>
    </lineage>
</organism>
<dbReference type="InterPro" id="IPR012347">
    <property type="entry name" value="Ferritin-like"/>
</dbReference>
<dbReference type="Proteomes" id="UP001634747">
    <property type="component" value="Unassembled WGS sequence"/>
</dbReference>
<protein>
    <submittedName>
        <fullName evidence="1">Ferritin-like domain-containing protein</fullName>
    </submittedName>
</protein>
<gene>
    <name evidence="1" type="ORF">ACK2TP_01935</name>
</gene>
<name>A0ABW9KIT4_9BACT</name>
<dbReference type="InterPro" id="IPR009078">
    <property type="entry name" value="Ferritin-like_SF"/>
</dbReference>
<dbReference type="Gene3D" id="1.20.1260.10">
    <property type="match status" value="1"/>
</dbReference>
<keyword evidence="2" id="KW-1185">Reference proteome</keyword>
<accession>A0ABW9KIT4</accession>
<evidence type="ECO:0000313" key="2">
    <source>
        <dbReference type="Proteomes" id="UP001634747"/>
    </source>
</evidence>
<dbReference type="PANTHER" id="PTHR30565">
    <property type="entry name" value="PROTEIN YCIF"/>
    <property type="match status" value="1"/>
</dbReference>
<dbReference type="Pfam" id="PF05974">
    <property type="entry name" value="DUF892"/>
    <property type="match status" value="1"/>
</dbReference>
<reference evidence="1 2" key="1">
    <citation type="submission" date="2024-12" db="EMBL/GenBank/DDBJ databases">
        <authorList>
            <person name="Lee Y."/>
        </authorList>
    </citation>
    <scope>NUCLEOTIDE SEQUENCE [LARGE SCALE GENOMIC DNA]</scope>
    <source>
        <strain evidence="1 2">03SUJ4</strain>
    </source>
</reference>
<dbReference type="PANTHER" id="PTHR30565:SF9">
    <property type="entry name" value="PROTEIN YCIF"/>
    <property type="match status" value="1"/>
</dbReference>
<proteinExistence type="predicted"/>
<dbReference type="EMBL" id="JBJYXY010000001">
    <property type="protein sequence ID" value="MFN2974514.1"/>
    <property type="molecule type" value="Genomic_DNA"/>
</dbReference>